<feature type="compositionally biased region" description="Basic and acidic residues" evidence="3">
    <location>
        <begin position="468"/>
        <end position="483"/>
    </location>
</feature>
<organism evidence="5 6">
    <name type="scientific">Hypsibius exemplaris</name>
    <name type="common">Freshwater tardigrade</name>
    <dbReference type="NCBI Taxonomy" id="2072580"/>
    <lineage>
        <taxon>Eukaryota</taxon>
        <taxon>Metazoa</taxon>
        <taxon>Ecdysozoa</taxon>
        <taxon>Tardigrada</taxon>
        <taxon>Eutardigrada</taxon>
        <taxon>Parachela</taxon>
        <taxon>Hypsibioidea</taxon>
        <taxon>Hypsibiidae</taxon>
        <taxon>Hypsibius</taxon>
    </lineage>
</organism>
<dbReference type="SUPFAM" id="SSF52540">
    <property type="entry name" value="P-loop containing nucleoside triphosphate hydrolases"/>
    <property type="match status" value="1"/>
</dbReference>
<feature type="region of interest" description="Disordered" evidence="3">
    <location>
        <begin position="378"/>
        <end position="407"/>
    </location>
</feature>
<dbReference type="Gene3D" id="3.30.70.330">
    <property type="match status" value="1"/>
</dbReference>
<dbReference type="SMART" id="SM00360">
    <property type="entry name" value="RRM"/>
    <property type="match status" value="1"/>
</dbReference>
<proteinExistence type="inferred from homology"/>
<dbReference type="GO" id="GO:0008146">
    <property type="term" value="F:sulfotransferase activity"/>
    <property type="evidence" value="ECO:0007669"/>
    <property type="project" value="InterPro"/>
</dbReference>
<feature type="compositionally biased region" description="Low complexity" evidence="3">
    <location>
        <begin position="484"/>
        <end position="495"/>
    </location>
</feature>
<dbReference type="CDD" id="cd00590">
    <property type="entry name" value="RRM_SF"/>
    <property type="match status" value="1"/>
</dbReference>
<dbReference type="InterPro" id="IPR000863">
    <property type="entry name" value="Sulfotransferase_dom"/>
</dbReference>
<dbReference type="PANTHER" id="PTHR11783">
    <property type="entry name" value="SULFOTRANSFERASE SULT"/>
    <property type="match status" value="1"/>
</dbReference>
<evidence type="ECO:0000259" key="4">
    <source>
        <dbReference type="SMART" id="SM00360"/>
    </source>
</evidence>
<gene>
    <name evidence="5" type="ORF">BV898_00328</name>
</gene>
<dbReference type="InterPro" id="IPR027417">
    <property type="entry name" value="P-loop_NTPase"/>
</dbReference>
<feature type="compositionally biased region" description="Acidic residues" evidence="3">
    <location>
        <begin position="634"/>
        <end position="643"/>
    </location>
</feature>
<dbReference type="Gene3D" id="3.40.50.300">
    <property type="entry name" value="P-loop containing nucleotide triphosphate hydrolases"/>
    <property type="match status" value="1"/>
</dbReference>
<dbReference type="Proteomes" id="UP000192578">
    <property type="component" value="Unassembled WGS sequence"/>
</dbReference>
<feature type="region of interest" description="Disordered" evidence="3">
    <location>
        <begin position="930"/>
        <end position="1084"/>
    </location>
</feature>
<dbReference type="EMBL" id="MTYJ01000001">
    <property type="protein sequence ID" value="OQV26209.1"/>
    <property type="molecule type" value="Genomic_DNA"/>
</dbReference>
<evidence type="ECO:0000256" key="1">
    <source>
        <dbReference type="ARBA" id="ARBA00005771"/>
    </source>
</evidence>
<feature type="compositionally biased region" description="Basic and acidic residues" evidence="3">
    <location>
        <begin position="1073"/>
        <end position="1084"/>
    </location>
</feature>
<dbReference type="OrthoDB" id="205623at2759"/>
<feature type="compositionally biased region" description="Basic and acidic residues" evidence="3">
    <location>
        <begin position="862"/>
        <end position="881"/>
    </location>
</feature>
<reference evidence="6" key="1">
    <citation type="submission" date="2017-01" db="EMBL/GenBank/DDBJ databases">
        <title>Comparative genomics of anhydrobiosis in the tardigrade Hypsibius dujardini.</title>
        <authorList>
            <person name="Yoshida Y."/>
            <person name="Koutsovoulos G."/>
            <person name="Laetsch D."/>
            <person name="Stevens L."/>
            <person name="Kumar S."/>
            <person name="Horikawa D."/>
            <person name="Ishino K."/>
            <person name="Komine S."/>
            <person name="Tomita M."/>
            <person name="Blaxter M."/>
            <person name="Arakawa K."/>
        </authorList>
    </citation>
    <scope>NUCLEOTIDE SEQUENCE [LARGE SCALE GENOMIC DNA]</scope>
    <source>
        <strain evidence="6">Z151</strain>
    </source>
</reference>
<feature type="compositionally biased region" description="Basic and acidic residues" evidence="3">
    <location>
        <begin position="1000"/>
        <end position="1014"/>
    </location>
</feature>
<comment type="caution">
    <text evidence="5">The sequence shown here is derived from an EMBL/GenBank/DDBJ whole genome shotgun (WGS) entry which is preliminary data.</text>
</comment>
<protein>
    <submittedName>
        <fullName evidence="5">Sulfotransferase 1C4</fullName>
    </submittedName>
</protein>
<dbReference type="AlphaFoldDB" id="A0A1W0XFE6"/>
<feature type="compositionally biased region" description="Basic and acidic residues" evidence="3">
    <location>
        <begin position="774"/>
        <end position="793"/>
    </location>
</feature>
<feature type="region of interest" description="Disordered" evidence="3">
    <location>
        <begin position="759"/>
        <end position="881"/>
    </location>
</feature>
<evidence type="ECO:0000313" key="5">
    <source>
        <dbReference type="EMBL" id="OQV26209.1"/>
    </source>
</evidence>
<evidence type="ECO:0000313" key="6">
    <source>
        <dbReference type="Proteomes" id="UP000192578"/>
    </source>
</evidence>
<feature type="compositionally biased region" description="Low complexity" evidence="3">
    <location>
        <begin position="569"/>
        <end position="584"/>
    </location>
</feature>
<name>A0A1W0XFE6_HYPEX</name>
<feature type="compositionally biased region" description="Basic and acidic residues" evidence="3">
    <location>
        <begin position="644"/>
        <end position="656"/>
    </location>
</feature>
<feature type="domain" description="RRM" evidence="4">
    <location>
        <begin position="686"/>
        <end position="756"/>
    </location>
</feature>
<sequence length="1185" mass="131250">MTDPLANGNGSDEKQNTPNGGANGGARKREGPFASPMKWYRGCQLIQRNFENMPDLEKFEAFDDDVIVATFPKSGTTWMQAIVTLILNNGNPECMTNGLLEEKWPYLESGKRNQTGRHLDAAINMPRPRTLKTHLPWQALPDTADKAGTKIIYVARNPKDTIVSMYYFMKSHRVLDYRGDFEEFVRLFLRNEVLYCPYFDNIASYYSRRNQPNILFTTYESLHNDPILEVRKVADFLGRPVTETEAQQIVQYTTFDEMKNNEFVNYSQTHRNGIIDFNIAPFFRAGKIGTWKQHFTCEFHTTAVVMTDIHDDSFEDGIAVDYAGPSESVSDDVEEEESVGLIIDSTEHHVHLEKDTTAEVLIGEPVSPLKINQDSIGSEISSQSPEVTSNQVDSSGKGSANKDARYNDDEPYLEIMVSDLEFEDVGEIDGAARRRGGTDFTTESSSSSKPSTRAKGAAASSSSSSVASKRDSGNNNQDRDKKSSSSSNGGSSSGPRRSERTRGGGSSRSNSNNNNGGSSDNQVTTSVEEKQAGKYSSSSSGQKRDSTKSTSATTTSSSATHSKSRSKDAPSSSSTSASKGSTTARNTEKADGSSPIKSEERELVVDAPTATASKSDVAAPKSAVESGAGMTDEVSLDEEEHEEEQEKRQNDVKAESPEIEAPPTGAVNPESTTKSEASAGDAGGYAVAIRNLAEKTTANVLKEKLGVVAPVLSCTIFLRNVVERYAVVKFRTLEDCQACVTTFNNADLDGNIISVAVKPRRPVATPTKPQADAADEKKRRTGTDSKTTSDGKRIVRTTKAGSRKEDAGKNGDSKADQSGRSRPLKLRSPIRPPARSPNREPANGDRSRRNARASSPARLSRPKRDVEAERQREEFEERRRVLEWKRSQQERMRREEDLMRRKTEVENLRLDRERARLKLERERLEAERLQLERQKLRDREQLDRDRKRREDEERRAREKEREAERDRTRRAGEKRSLREEREFDRGTKRHRSIEASSRGRSPDRGRGDSRRDGGRSNGGVVVGYDRQRGSSPRRRAPSPARRVSPIRKFREPEPYSGGSNRGGDQPTFSHNRRSPDHERSGADAARRFQEFRSNDRTVEFGSRRQDGVREHWAGSSGVSGGYSSGAVSTSIGPTAWNAPISSTVNAPYAPGVGSNFVTGLGAGNGNNYLERYNSTNPGGVRGGRY</sequence>
<feature type="region of interest" description="Disordered" evidence="3">
    <location>
        <begin position="1"/>
        <end position="33"/>
    </location>
</feature>
<feature type="compositionally biased region" description="Polar residues" evidence="3">
    <location>
        <begin position="378"/>
        <end position="398"/>
    </location>
</feature>
<feature type="compositionally biased region" description="Basic and acidic residues" evidence="3">
    <location>
        <begin position="802"/>
        <end position="819"/>
    </location>
</feature>
<keyword evidence="2" id="KW-0808">Transferase</keyword>
<dbReference type="InterPro" id="IPR000504">
    <property type="entry name" value="RRM_dom"/>
</dbReference>
<feature type="compositionally biased region" description="Basic and acidic residues" evidence="3">
    <location>
        <begin position="930"/>
        <end position="986"/>
    </location>
</feature>
<dbReference type="InterPro" id="IPR035979">
    <property type="entry name" value="RBD_domain_sf"/>
</dbReference>
<feature type="compositionally biased region" description="Basic and acidic residues" evidence="3">
    <location>
        <begin position="586"/>
        <end position="604"/>
    </location>
</feature>
<accession>A0A1W0XFE6</accession>
<feature type="compositionally biased region" description="Low complexity" evidence="3">
    <location>
        <begin position="457"/>
        <end position="467"/>
    </location>
</feature>
<comment type="similarity">
    <text evidence="1">Belongs to the sulfotransferase 1 family.</text>
</comment>
<dbReference type="InterPro" id="IPR012677">
    <property type="entry name" value="Nucleotide-bd_a/b_plait_sf"/>
</dbReference>
<dbReference type="Pfam" id="PF00076">
    <property type="entry name" value="RRM_1"/>
    <property type="match status" value="1"/>
</dbReference>
<evidence type="ECO:0000256" key="2">
    <source>
        <dbReference type="ARBA" id="ARBA00022679"/>
    </source>
</evidence>
<feature type="compositionally biased region" description="Low complexity" evidence="3">
    <location>
        <begin position="507"/>
        <end position="519"/>
    </location>
</feature>
<feature type="region of interest" description="Disordered" evidence="3">
    <location>
        <begin position="431"/>
        <end position="681"/>
    </location>
</feature>
<dbReference type="SUPFAM" id="SSF54928">
    <property type="entry name" value="RNA-binding domain, RBD"/>
    <property type="match status" value="1"/>
</dbReference>
<feature type="compositionally biased region" description="Low complexity" evidence="3">
    <location>
        <begin position="548"/>
        <end position="561"/>
    </location>
</feature>
<keyword evidence="6" id="KW-1185">Reference proteome</keyword>
<dbReference type="GO" id="GO:0003723">
    <property type="term" value="F:RNA binding"/>
    <property type="evidence" value="ECO:0007669"/>
    <property type="project" value="InterPro"/>
</dbReference>
<evidence type="ECO:0000256" key="3">
    <source>
        <dbReference type="SAM" id="MobiDB-lite"/>
    </source>
</evidence>
<dbReference type="Pfam" id="PF00685">
    <property type="entry name" value="Sulfotransfer_1"/>
    <property type="match status" value="1"/>
</dbReference>